<dbReference type="GO" id="GO:0004825">
    <property type="term" value="F:methionine-tRNA ligase activity"/>
    <property type="evidence" value="ECO:0007669"/>
    <property type="project" value="UniProtKB-EC"/>
</dbReference>
<feature type="domain" description="Methionyl-tRNA synthetase anticodon-binding" evidence="22">
    <location>
        <begin position="523"/>
        <end position="654"/>
    </location>
</feature>
<dbReference type="PROSITE" id="PS00444">
    <property type="entry name" value="POLYPRENYL_SYNTHASE_2"/>
    <property type="match status" value="1"/>
</dbReference>
<dbReference type="FunFam" id="3.40.1010.10:FF:000007">
    <property type="entry name" value="Ribosomal RNA small subunit methyltransferase I"/>
    <property type="match status" value="1"/>
</dbReference>
<feature type="domain" description="Methionyl/Leucyl tRNA synthetase" evidence="21">
    <location>
        <begin position="161"/>
        <end position="511"/>
    </location>
</feature>
<dbReference type="GO" id="GO:0004659">
    <property type="term" value="F:prenyltransferase activity"/>
    <property type="evidence" value="ECO:0007669"/>
    <property type="project" value="InterPro"/>
</dbReference>
<dbReference type="PANTHER" id="PTHR45765:SF1">
    <property type="entry name" value="METHIONINE--TRNA LIGASE, CYTOPLASMIC"/>
    <property type="match status" value="1"/>
</dbReference>
<dbReference type="InterPro" id="IPR009080">
    <property type="entry name" value="tRNAsynth_Ia_anticodon-bd"/>
</dbReference>
<keyword evidence="14 18" id="KW-0648">Protein biosynthesis</keyword>
<dbReference type="Pfam" id="PF09334">
    <property type="entry name" value="tRNA-synt_1g"/>
    <property type="match status" value="1"/>
</dbReference>
<dbReference type="GO" id="GO:0006364">
    <property type="term" value="P:rRNA processing"/>
    <property type="evidence" value="ECO:0007669"/>
    <property type="project" value="UniProtKB-KW"/>
</dbReference>
<dbReference type="PRINTS" id="PR01041">
    <property type="entry name" value="TRNASYNTHMET"/>
</dbReference>
<comment type="similarity">
    <text evidence="18">Belongs to the class-I aminoacyl-tRNA synthetase family.</text>
</comment>
<keyword evidence="11 18" id="KW-0547">Nucleotide-binding</keyword>
<evidence type="ECO:0000256" key="8">
    <source>
        <dbReference type="ARBA" id="ARBA00022679"/>
    </source>
</evidence>
<evidence type="ECO:0000256" key="15">
    <source>
        <dbReference type="ARBA" id="ARBA00023146"/>
    </source>
</evidence>
<evidence type="ECO:0000256" key="14">
    <source>
        <dbReference type="ARBA" id="ARBA00022917"/>
    </source>
</evidence>
<dbReference type="FunFam" id="2.20.28.20:FF:000001">
    <property type="entry name" value="Methionine--tRNA ligase"/>
    <property type="match status" value="1"/>
</dbReference>
<dbReference type="Proteomes" id="UP001174909">
    <property type="component" value="Unassembled WGS sequence"/>
</dbReference>
<keyword evidence="8" id="KW-0808">Transferase</keyword>
<dbReference type="InterPro" id="IPR029038">
    <property type="entry name" value="MetRS_Zn"/>
</dbReference>
<dbReference type="EC" id="6.1.1.10" evidence="2"/>
<evidence type="ECO:0000256" key="4">
    <source>
        <dbReference type="ARBA" id="ARBA00022490"/>
    </source>
</evidence>
<keyword evidence="9" id="KW-0949">S-adenosyl-L-methionine</keyword>
<dbReference type="GO" id="GO:0046872">
    <property type="term" value="F:metal ion binding"/>
    <property type="evidence" value="ECO:0007669"/>
    <property type="project" value="UniProtKB-KW"/>
</dbReference>
<evidence type="ECO:0000256" key="6">
    <source>
        <dbReference type="ARBA" id="ARBA00022598"/>
    </source>
</evidence>
<evidence type="ECO:0000256" key="17">
    <source>
        <dbReference type="ARBA" id="ARBA00047364"/>
    </source>
</evidence>
<dbReference type="Pfam" id="PF19303">
    <property type="entry name" value="Anticodon_3"/>
    <property type="match status" value="1"/>
</dbReference>
<dbReference type="SFLD" id="SFLDS00005">
    <property type="entry name" value="Isoprenoid_Synthase_Type_I"/>
    <property type="match status" value="1"/>
</dbReference>
<evidence type="ECO:0000259" key="20">
    <source>
        <dbReference type="Pfam" id="PF00590"/>
    </source>
</evidence>
<dbReference type="SUPFAM" id="SSF52374">
    <property type="entry name" value="Nucleotidylyl transferase"/>
    <property type="match status" value="1"/>
</dbReference>
<dbReference type="CDD" id="cd07957">
    <property type="entry name" value="Anticodon_Ia_Met"/>
    <property type="match status" value="1"/>
</dbReference>
<sequence>MPTLYIVPTPIGNLEDITLRALRVLREVDLIAAEDTRVSRKLLARYEITTRVTSFHEHNRRSKLGELLELLVDSDVALVSDAGMPTINDPGQDLVAAAVESGFDVVPLPGASAVTTALAASGIEVDGFVYVGFLPRERTKRVGLLSSLARETRAIVAFETHTDIFARFSRMQGHEVAMVSGSDAHGTPVTIAADQQGVGPESIIGKFQQEFLETWDRLGISFDLFTSTHTENHTQDTMRQPFCLTDERFLPDRYVEGRCPHCDNEGARGDQCDRCGTTLDPEELIGLTCKMCGGEPEIRETEHFFIRLSAFEDRLLEWVSQKDHFKPNVKNFTIGFVKGGLKDRAITRDLDWGIPVPVEGYEDKRIYVWFEAVIGYLSATKEWAQRSGDPDKWQDFWQKDCRAYYFMGKDNIPFHTVIWPSMLMAYGDLNLPYDVPANEYVNLEREQVSTSRDWAVWMPDYLDRYDVDSIRYMLASIMPETSDSDFNWAEFVRRNNDELVATFGNLVHRVLTMAERNFDRTTPDPVDLDEESKELLEEAGRGFEAVSSELERCRFRNALQSAMGIARSANRYLDSKAPWRAVRTDKDDAARTLWTAMTVINCLKTALFPFMPETSEKLHEMLGLDGSAEAEGWSWNREALAPGRALPRPKPLFTPNSTIQSSKRRGSVREGGATPEGIGGVKFSFLSEMLTHVYGSTGKRARPAITLLAASFHSHDEYKSEVMATAVELLHIATLIHDDTVDDSDTRRGRATISSLYGKDIAVLVGDYVFASSATFVCDTGHVGVIRRFSETIMELSSGELHERVSAHDPGQTLDGYHQRIYNKTASLFSTSGETGAILSGAPDDQVNALREYSRELGMAFQIVDDILDFQGDEDEIGKPVGSDLANGIMTLPAFIAREASPSGQSDRCVPQ</sequence>
<comment type="subcellular location">
    <subcellularLocation>
        <location evidence="1">Cytoplasm</location>
    </subcellularLocation>
</comment>
<feature type="region of interest" description="Disordered" evidence="19">
    <location>
        <begin position="644"/>
        <end position="674"/>
    </location>
</feature>
<evidence type="ECO:0000256" key="9">
    <source>
        <dbReference type="ARBA" id="ARBA00022691"/>
    </source>
</evidence>
<evidence type="ECO:0000259" key="21">
    <source>
        <dbReference type="Pfam" id="PF09334"/>
    </source>
</evidence>
<dbReference type="InterPro" id="IPR033911">
    <property type="entry name" value="MetRS_core"/>
</dbReference>
<dbReference type="Gene3D" id="2.20.28.20">
    <property type="entry name" value="Methionyl-tRNA synthetase, Zn-domain"/>
    <property type="match status" value="1"/>
</dbReference>
<keyword evidence="24" id="KW-1185">Reference proteome</keyword>
<dbReference type="GO" id="GO:0005829">
    <property type="term" value="C:cytosol"/>
    <property type="evidence" value="ECO:0007669"/>
    <property type="project" value="TreeGrafter"/>
</dbReference>
<dbReference type="GO" id="GO:0032259">
    <property type="term" value="P:methylation"/>
    <property type="evidence" value="ECO:0007669"/>
    <property type="project" value="UniProtKB-KW"/>
</dbReference>
<evidence type="ECO:0000256" key="18">
    <source>
        <dbReference type="RuleBase" id="RU363039"/>
    </source>
</evidence>
<feature type="domain" description="Tetrapyrrole methylase" evidence="20">
    <location>
        <begin position="3"/>
        <end position="160"/>
    </location>
</feature>
<dbReference type="NCBIfam" id="TIGR00096">
    <property type="entry name" value="16S rRNA (cytidine(1402)-2'-O)-methyltransferase"/>
    <property type="match status" value="1"/>
</dbReference>
<dbReference type="AlphaFoldDB" id="A0AA35RJR3"/>
<evidence type="ECO:0000256" key="2">
    <source>
        <dbReference type="ARBA" id="ARBA00012838"/>
    </source>
</evidence>
<evidence type="ECO:0000256" key="10">
    <source>
        <dbReference type="ARBA" id="ARBA00022723"/>
    </source>
</evidence>
<keyword evidence="10" id="KW-0479">Metal-binding</keyword>
<evidence type="ECO:0000256" key="7">
    <source>
        <dbReference type="ARBA" id="ARBA00022603"/>
    </source>
</evidence>
<dbReference type="SUPFAM" id="SSF57770">
    <property type="entry name" value="Methionyl-tRNA synthetase (MetRS), Zn-domain"/>
    <property type="match status" value="1"/>
</dbReference>
<dbReference type="Gene3D" id="3.40.1010.10">
    <property type="entry name" value="Cobalt-precorrin-4 Transmethylase, Domain 1"/>
    <property type="match status" value="1"/>
</dbReference>
<organism evidence="23 24">
    <name type="scientific">Geodia barretti</name>
    <name type="common">Barrett's horny sponge</name>
    <dbReference type="NCBI Taxonomy" id="519541"/>
    <lineage>
        <taxon>Eukaryota</taxon>
        <taxon>Metazoa</taxon>
        <taxon>Porifera</taxon>
        <taxon>Demospongiae</taxon>
        <taxon>Heteroscleromorpha</taxon>
        <taxon>Tetractinellida</taxon>
        <taxon>Astrophorina</taxon>
        <taxon>Geodiidae</taxon>
        <taxon>Geodia</taxon>
    </lineage>
</organism>
<evidence type="ECO:0000256" key="16">
    <source>
        <dbReference type="ARBA" id="ARBA00030904"/>
    </source>
</evidence>
<dbReference type="GO" id="GO:0008299">
    <property type="term" value="P:isoprenoid biosynthetic process"/>
    <property type="evidence" value="ECO:0007669"/>
    <property type="project" value="InterPro"/>
</dbReference>
<dbReference type="GO" id="GO:0008168">
    <property type="term" value="F:methyltransferase activity"/>
    <property type="evidence" value="ECO:0007669"/>
    <property type="project" value="UniProtKB-KW"/>
</dbReference>
<dbReference type="InterPro" id="IPR018063">
    <property type="entry name" value="SAM_MeTrfase_RsmI_CS"/>
</dbReference>
<keyword evidence="6 18" id="KW-0436">Ligase</keyword>
<accession>A0AA35RJR3</accession>
<evidence type="ECO:0000256" key="11">
    <source>
        <dbReference type="ARBA" id="ARBA00022741"/>
    </source>
</evidence>
<dbReference type="SUPFAM" id="SSF47323">
    <property type="entry name" value="Anticodon-binding domain of a subclass of class I aminoacyl-tRNA synthetases"/>
    <property type="match status" value="1"/>
</dbReference>
<dbReference type="InterPro" id="IPR014758">
    <property type="entry name" value="Met-tRNA_synth"/>
</dbReference>
<evidence type="ECO:0000313" key="24">
    <source>
        <dbReference type="Proteomes" id="UP001174909"/>
    </source>
</evidence>
<comment type="caution">
    <text evidence="23">The sequence shown here is derived from an EMBL/GenBank/DDBJ whole genome shotgun (WGS) entry which is preliminary data.</text>
</comment>
<dbReference type="Pfam" id="PF00590">
    <property type="entry name" value="TP_methylase"/>
    <property type="match status" value="1"/>
</dbReference>
<dbReference type="SUPFAM" id="SSF53790">
    <property type="entry name" value="Tetrapyrrole methylase"/>
    <property type="match status" value="1"/>
</dbReference>
<protein>
    <recommendedName>
        <fullName evidence="3">Methionine--tRNA ligase, cytoplasmic</fullName>
        <ecNumber evidence="2">6.1.1.10</ecNumber>
    </recommendedName>
    <alternativeName>
        <fullName evidence="16">Methionyl-tRNA synthetase</fullName>
    </alternativeName>
</protein>
<dbReference type="InterPro" id="IPR008189">
    <property type="entry name" value="rRNA_ssu_MeTfrase_I"/>
</dbReference>
<keyword evidence="12 18" id="KW-0067">ATP-binding</keyword>
<dbReference type="InterPro" id="IPR035996">
    <property type="entry name" value="4pyrrol_Methylase_sf"/>
</dbReference>
<evidence type="ECO:0000256" key="3">
    <source>
        <dbReference type="ARBA" id="ARBA00018335"/>
    </source>
</evidence>
<dbReference type="EMBL" id="CASHTH010001216">
    <property type="protein sequence ID" value="CAI8012793.1"/>
    <property type="molecule type" value="Genomic_DNA"/>
</dbReference>
<keyword evidence="15 18" id="KW-0030">Aminoacyl-tRNA synthetase</keyword>
<dbReference type="InterPro" id="IPR023458">
    <property type="entry name" value="Met-tRNA_ligase_1"/>
</dbReference>
<dbReference type="InterPro" id="IPR014777">
    <property type="entry name" value="4pyrrole_Mease_sub1"/>
</dbReference>
<dbReference type="InterPro" id="IPR014729">
    <property type="entry name" value="Rossmann-like_a/b/a_fold"/>
</dbReference>
<evidence type="ECO:0000256" key="12">
    <source>
        <dbReference type="ARBA" id="ARBA00022840"/>
    </source>
</evidence>
<proteinExistence type="inferred from homology"/>
<comment type="catalytic activity">
    <reaction evidence="17">
        <text>tRNA(Met) + L-methionine + ATP = L-methionyl-tRNA(Met) + AMP + diphosphate</text>
        <dbReference type="Rhea" id="RHEA:13481"/>
        <dbReference type="Rhea" id="RHEA-COMP:9667"/>
        <dbReference type="Rhea" id="RHEA-COMP:9698"/>
        <dbReference type="ChEBI" id="CHEBI:30616"/>
        <dbReference type="ChEBI" id="CHEBI:33019"/>
        <dbReference type="ChEBI" id="CHEBI:57844"/>
        <dbReference type="ChEBI" id="CHEBI:78442"/>
        <dbReference type="ChEBI" id="CHEBI:78530"/>
        <dbReference type="ChEBI" id="CHEBI:456215"/>
        <dbReference type="EC" id="6.1.1.10"/>
    </reaction>
</comment>
<dbReference type="PANTHER" id="PTHR45765">
    <property type="entry name" value="METHIONINE--TRNA LIGASE"/>
    <property type="match status" value="1"/>
</dbReference>
<dbReference type="InterPro" id="IPR000878">
    <property type="entry name" value="4pyrrol_Mease"/>
</dbReference>
<dbReference type="PROSITE" id="PS01296">
    <property type="entry name" value="RSMI"/>
    <property type="match status" value="1"/>
</dbReference>
<evidence type="ECO:0000313" key="23">
    <source>
        <dbReference type="EMBL" id="CAI8012793.1"/>
    </source>
</evidence>
<dbReference type="InterPro" id="IPR033749">
    <property type="entry name" value="Polyprenyl_synt_CS"/>
</dbReference>
<dbReference type="CDD" id="cd00814">
    <property type="entry name" value="MetRS_core"/>
    <property type="match status" value="1"/>
</dbReference>
<evidence type="ECO:0000256" key="13">
    <source>
        <dbReference type="ARBA" id="ARBA00022842"/>
    </source>
</evidence>
<dbReference type="InterPro" id="IPR015413">
    <property type="entry name" value="Methionyl/Leucyl_tRNA_Synth"/>
</dbReference>
<name>A0AA35RJR3_GEOBA</name>
<dbReference type="Gene3D" id="1.10.730.10">
    <property type="entry name" value="Isoleucyl-tRNA Synthetase, Domain 1"/>
    <property type="match status" value="1"/>
</dbReference>
<gene>
    <name evidence="23" type="ORF">GBAR_LOCUS8180</name>
</gene>
<evidence type="ECO:0000256" key="19">
    <source>
        <dbReference type="SAM" id="MobiDB-lite"/>
    </source>
</evidence>
<keyword evidence="5" id="KW-0698">rRNA processing</keyword>
<dbReference type="Gene3D" id="3.40.50.620">
    <property type="entry name" value="HUPs"/>
    <property type="match status" value="1"/>
</dbReference>
<dbReference type="InterPro" id="IPR000092">
    <property type="entry name" value="Polyprenyl_synt"/>
</dbReference>
<dbReference type="InterPro" id="IPR041872">
    <property type="entry name" value="Anticodon_Met"/>
</dbReference>
<dbReference type="NCBIfam" id="TIGR00398">
    <property type="entry name" value="metG"/>
    <property type="match status" value="1"/>
</dbReference>
<keyword evidence="7" id="KW-0489">Methyltransferase</keyword>
<dbReference type="Gene3D" id="1.10.600.10">
    <property type="entry name" value="Farnesyl Diphosphate Synthase"/>
    <property type="match status" value="1"/>
</dbReference>
<reference evidence="23" key="1">
    <citation type="submission" date="2023-03" db="EMBL/GenBank/DDBJ databases">
        <authorList>
            <person name="Steffen K."/>
            <person name="Cardenas P."/>
        </authorList>
    </citation>
    <scope>NUCLEOTIDE SEQUENCE</scope>
</reference>
<evidence type="ECO:0000259" key="22">
    <source>
        <dbReference type="Pfam" id="PF19303"/>
    </source>
</evidence>
<dbReference type="Pfam" id="PF00348">
    <property type="entry name" value="polyprenyl_synt"/>
    <property type="match status" value="1"/>
</dbReference>
<keyword evidence="4" id="KW-0963">Cytoplasm</keyword>
<dbReference type="InterPro" id="IPR008949">
    <property type="entry name" value="Isoprenoid_synthase_dom_sf"/>
</dbReference>
<evidence type="ECO:0000256" key="1">
    <source>
        <dbReference type="ARBA" id="ARBA00004496"/>
    </source>
</evidence>
<keyword evidence="13" id="KW-0460">Magnesium</keyword>
<dbReference type="SUPFAM" id="SSF48576">
    <property type="entry name" value="Terpenoid synthases"/>
    <property type="match status" value="1"/>
</dbReference>
<evidence type="ECO:0000256" key="5">
    <source>
        <dbReference type="ARBA" id="ARBA00022552"/>
    </source>
</evidence>
<dbReference type="PROSITE" id="PS00723">
    <property type="entry name" value="POLYPRENYL_SYNTHASE_1"/>
    <property type="match status" value="1"/>
</dbReference>
<dbReference type="CDD" id="cd00685">
    <property type="entry name" value="Trans_IPPS_HT"/>
    <property type="match status" value="1"/>
</dbReference>
<dbReference type="CDD" id="cd11648">
    <property type="entry name" value="RsmI"/>
    <property type="match status" value="1"/>
</dbReference>
<dbReference type="GO" id="GO:0005524">
    <property type="term" value="F:ATP binding"/>
    <property type="evidence" value="ECO:0007669"/>
    <property type="project" value="UniProtKB-KW"/>
</dbReference>
<dbReference type="GO" id="GO:0006431">
    <property type="term" value="P:methionyl-tRNA aminoacylation"/>
    <property type="evidence" value="ECO:0007669"/>
    <property type="project" value="InterPro"/>
</dbReference>